<sequence length="384" mass="41048">MQPDPIPWCAPDVSGNERRYLTEAAAAGQVGPAGTFLERFESDVAAAAGTRHAVATSSGTTALHIALLVAGVALGDEVLVPAWTFVATANAIRHAGAHPIVLDIEPDHWQLDVAQVRQFLNERCTLAGGRPVDVRTRRPVAAIVPVHLLGHPADLDPLRTVAADRGLVVVEDAAQGLAATYHGRPVGSGGLAITSFNANKLITTGGGGAIVTADPDQAARARYLINQAREHPVEYRHGEVGYNARMSNLHAAVGVAQMERLSAFVEAKRRIHDRYRQALGDLPGVTFQTQAPWARATRWFTTVLIDSDRFGMTARNLRERLGAAGIHAGPPWTPLHLTGAHRGCAPWPCPVAERLGRTALHLPCSTTLSTEQQDRVIDAIHQAA</sequence>
<evidence type="ECO:0000313" key="5">
    <source>
        <dbReference type="Proteomes" id="UP000198282"/>
    </source>
</evidence>
<feature type="active site" description="Proton acceptor" evidence="1">
    <location>
        <position position="200"/>
    </location>
</feature>
<gene>
    <name evidence="4" type="ORF">SAMN05216276_107811</name>
</gene>
<feature type="modified residue" description="N6-(pyridoxal phosphate)lysine" evidence="2">
    <location>
        <position position="200"/>
    </location>
</feature>
<dbReference type="Gene3D" id="3.40.640.10">
    <property type="entry name" value="Type I PLP-dependent aspartate aminotransferase-like (Major domain)"/>
    <property type="match status" value="1"/>
</dbReference>
<dbReference type="OrthoDB" id="9804264at2"/>
<dbReference type="GO" id="GO:0030170">
    <property type="term" value="F:pyridoxal phosphate binding"/>
    <property type="evidence" value="ECO:0007669"/>
    <property type="project" value="TreeGrafter"/>
</dbReference>
<reference evidence="4 5" key="1">
    <citation type="submission" date="2017-06" db="EMBL/GenBank/DDBJ databases">
        <authorList>
            <person name="Kim H.J."/>
            <person name="Triplett B.A."/>
        </authorList>
    </citation>
    <scope>NUCLEOTIDE SEQUENCE [LARGE SCALE GENOMIC DNA]</scope>
    <source>
        <strain evidence="4 5">CGMCC 4.2132</strain>
    </source>
</reference>
<keyword evidence="2 3" id="KW-0663">Pyridoxal phosphate</keyword>
<evidence type="ECO:0000256" key="2">
    <source>
        <dbReference type="PIRSR" id="PIRSR000390-2"/>
    </source>
</evidence>
<evidence type="ECO:0000313" key="4">
    <source>
        <dbReference type="EMBL" id="SNT60524.1"/>
    </source>
</evidence>
<dbReference type="InterPro" id="IPR015422">
    <property type="entry name" value="PyrdxlP-dep_Trfase_small"/>
</dbReference>
<dbReference type="InterPro" id="IPR015424">
    <property type="entry name" value="PyrdxlP-dep_Trfase"/>
</dbReference>
<keyword evidence="5" id="KW-1185">Reference proteome</keyword>
<dbReference type="PANTHER" id="PTHR30244">
    <property type="entry name" value="TRANSAMINASE"/>
    <property type="match status" value="1"/>
</dbReference>
<dbReference type="CDD" id="cd00616">
    <property type="entry name" value="AHBA_syn"/>
    <property type="match status" value="1"/>
</dbReference>
<comment type="similarity">
    <text evidence="3">Belongs to the DegT/DnrJ/EryC1 family.</text>
</comment>
<accession>A0A239P1L2</accession>
<dbReference type="Pfam" id="PF01041">
    <property type="entry name" value="DegT_DnrJ_EryC1"/>
    <property type="match status" value="1"/>
</dbReference>
<dbReference type="SUPFAM" id="SSF53383">
    <property type="entry name" value="PLP-dependent transferases"/>
    <property type="match status" value="1"/>
</dbReference>
<name>A0A239P1L2_9ACTN</name>
<dbReference type="PIRSF" id="PIRSF000390">
    <property type="entry name" value="PLP_StrS"/>
    <property type="match status" value="1"/>
</dbReference>
<proteinExistence type="inferred from homology"/>
<dbReference type="EMBL" id="FZOD01000078">
    <property type="protein sequence ID" value="SNT60524.1"/>
    <property type="molecule type" value="Genomic_DNA"/>
</dbReference>
<dbReference type="RefSeq" id="WP_089212932.1">
    <property type="nucleotide sequence ID" value="NZ_FZOD01000078.1"/>
</dbReference>
<dbReference type="AlphaFoldDB" id="A0A239P1L2"/>
<evidence type="ECO:0000256" key="1">
    <source>
        <dbReference type="PIRSR" id="PIRSR000390-1"/>
    </source>
</evidence>
<dbReference type="GO" id="GO:0008483">
    <property type="term" value="F:transaminase activity"/>
    <property type="evidence" value="ECO:0007669"/>
    <property type="project" value="TreeGrafter"/>
</dbReference>
<dbReference type="Gene3D" id="3.90.1150.10">
    <property type="entry name" value="Aspartate Aminotransferase, domain 1"/>
    <property type="match status" value="1"/>
</dbReference>
<dbReference type="InterPro" id="IPR000653">
    <property type="entry name" value="DegT/StrS_aminotransferase"/>
</dbReference>
<dbReference type="InterPro" id="IPR015421">
    <property type="entry name" value="PyrdxlP-dep_Trfase_major"/>
</dbReference>
<dbReference type="GO" id="GO:0000271">
    <property type="term" value="P:polysaccharide biosynthetic process"/>
    <property type="evidence" value="ECO:0007669"/>
    <property type="project" value="TreeGrafter"/>
</dbReference>
<dbReference type="PANTHER" id="PTHR30244:SF30">
    <property type="entry name" value="BLR5990 PROTEIN"/>
    <property type="match status" value="1"/>
</dbReference>
<dbReference type="Proteomes" id="UP000198282">
    <property type="component" value="Unassembled WGS sequence"/>
</dbReference>
<protein>
    <submittedName>
        <fullName evidence="4">dTDP-4-amino-4,6-dideoxygalactose transaminase</fullName>
    </submittedName>
</protein>
<evidence type="ECO:0000256" key="3">
    <source>
        <dbReference type="RuleBase" id="RU004508"/>
    </source>
</evidence>
<organism evidence="4 5">
    <name type="scientific">Streptosporangium subroseum</name>
    <dbReference type="NCBI Taxonomy" id="106412"/>
    <lineage>
        <taxon>Bacteria</taxon>
        <taxon>Bacillati</taxon>
        <taxon>Actinomycetota</taxon>
        <taxon>Actinomycetes</taxon>
        <taxon>Streptosporangiales</taxon>
        <taxon>Streptosporangiaceae</taxon>
        <taxon>Streptosporangium</taxon>
    </lineage>
</organism>